<organism evidence="3 4">
    <name type="scientific">Actinidia rufa</name>
    <dbReference type="NCBI Taxonomy" id="165716"/>
    <lineage>
        <taxon>Eukaryota</taxon>
        <taxon>Viridiplantae</taxon>
        <taxon>Streptophyta</taxon>
        <taxon>Embryophyta</taxon>
        <taxon>Tracheophyta</taxon>
        <taxon>Spermatophyta</taxon>
        <taxon>Magnoliopsida</taxon>
        <taxon>eudicotyledons</taxon>
        <taxon>Gunneridae</taxon>
        <taxon>Pentapetalae</taxon>
        <taxon>asterids</taxon>
        <taxon>Ericales</taxon>
        <taxon>Actinidiaceae</taxon>
        <taxon>Actinidia</taxon>
    </lineage>
</organism>
<dbReference type="PANTHER" id="PTHR10566">
    <property type="entry name" value="CHAPERONE-ACTIVITY OF BC1 COMPLEX CABC1 -RELATED"/>
    <property type="match status" value="1"/>
</dbReference>
<dbReference type="InterPro" id="IPR004147">
    <property type="entry name" value="ABC1_dom"/>
</dbReference>
<dbReference type="SUPFAM" id="SSF56112">
    <property type="entry name" value="Protein kinase-like (PK-like)"/>
    <property type="match status" value="1"/>
</dbReference>
<protein>
    <submittedName>
        <fullName evidence="3">ABC2 homolog 13</fullName>
    </submittedName>
</protein>
<evidence type="ECO:0000313" key="3">
    <source>
        <dbReference type="EMBL" id="GFY80297.1"/>
    </source>
</evidence>
<dbReference type="PANTHER" id="PTHR10566:SF115">
    <property type="entry name" value="PROTEIN ACTIVITY OF BC1 COMPLEX KINASE 8, CHLOROPLASTIC"/>
    <property type="match status" value="1"/>
</dbReference>
<comment type="caution">
    <text evidence="3">The sequence shown here is derived from an EMBL/GenBank/DDBJ whole genome shotgun (WGS) entry which is preliminary data.</text>
</comment>
<dbReference type="Proteomes" id="UP000585474">
    <property type="component" value="Unassembled WGS sequence"/>
</dbReference>
<sequence>MTEEKKIQRRKDLAKWLKETILRLGPTFIKIGQQFSTRVDILSQEYVDQLSELQDQVPPFPSDTAISIVEEELGAPVNDIFERFDYEPIAAASLGQVHRAKLKGEEVVIKVQRPGLKDLFDIDLKNLRVIAEYLQKVDPKSDGAKRDWVAIYDECANVLYQEIDYTKEAANAELFADNFRNMDYVKVPTIFWEYTTPQVLTMEYVPGIKINRTQALDQLGVDRQRLSRYAVESYLEQILSHGFFHADPKGVAEVYKLKESFSNSLLETRKEKMSWSLDEVYLTPKRSALYMPHAWQKRCKMMHRRSSGVSHAASPVPGAGPTDLRCWQSAVIDWTRPCSRLAFSHPGNIAVDDFNGGRLIFYDFGMMGSISPNIREGLLEVFYGVYEKDPEKVLQAMVQMGVLVPTGDMTAVRRTAMFFLNSFEERLVAQRKEKEMATQELGFKKPLSKEERIEKKKQRLAAIGEDLLSIAADQPFRFPATFTFVVRAFSVLDGIGKGLDPRFDITEIAKPYALELLRFREAGVEDFRKRWDRQSRAFYNLFRQAERVEKLAEVIQRLEQGDLKLRVRALESERAFQRVAAVQKTIGSVSLSGHNLGKFYKSRHV</sequence>
<feature type="domain" description="ABC1 atypical kinase-like" evidence="2">
    <location>
        <begin position="53"/>
        <end position="249"/>
    </location>
</feature>
<name>A0A7J0E3P3_9ERIC</name>
<comment type="similarity">
    <text evidence="1">Belongs to the protein kinase superfamily. ADCK protein kinase family.</text>
</comment>
<evidence type="ECO:0000259" key="2">
    <source>
        <dbReference type="Pfam" id="PF03109"/>
    </source>
</evidence>
<accession>A0A7J0E3P3</accession>
<dbReference type="Pfam" id="PF03109">
    <property type="entry name" value="ABC1"/>
    <property type="match status" value="2"/>
</dbReference>
<evidence type="ECO:0000256" key="1">
    <source>
        <dbReference type="ARBA" id="ARBA00009670"/>
    </source>
</evidence>
<gene>
    <name evidence="3" type="ORF">Acr_01g0001060</name>
</gene>
<dbReference type="InterPro" id="IPR050154">
    <property type="entry name" value="UbiB_kinase"/>
</dbReference>
<reference evidence="3 4" key="1">
    <citation type="submission" date="2019-07" db="EMBL/GenBank/DDBJ databases">
        <title>De Novo Assembly of kiwifruit Actinidia rufa.</title>
        <authorList>
            <person name="Sugita-Konishi S."/>
            <person name="Sato K."/>
            <person name="Mori E."/>
            <person name="Abe Y."/>
            <person name="Kisaki G."/>
            <person name="Hamano K."/>
            <person name="Suezawa K."/>
            <person name="Otani M."/>
            <person name="Fukuda T."/>
            <person name="Manabe T."/>
            <person name="Gomi K."/>
            <person name="Tabuchi M."/>
            <person name="Akimitsu K."/>
            <person name="Kataoka I."/>
        </authorList>
    </citation>
    <scope>NUCLEOTIDE SEQUENCE [LARGE SCALE GENOMIC DNA]</scope>
    <source>
        <strain evidence="4">cv. Fuchu</strain>
    </source>
</reference>
<evidence type="ECO:0000313" key="4">
    <source>
        <dbReference type="Proteomes" id="UP000585474"/>
    </source>
</evidence>
<proteinExistence type="inferred from homology"/>
<dbReference type="GO" id="GO:1901031">
    <property type="term" value="P:regulation of response to reactive oxygen species"/>
    <property type="evidence" value="ECO:0007669"/>
    <property type="project" value="TreeGrafter"/>
</dbReference>
<dbReference type="EMBL" id="BJWL01000001">
    <property type="protein sequence ID" value="GFY80297.1"/>
    <property type="molecule type" value="Genomic_DNA"/>
</dbReference>
<keyword evidence="4" id="KW-1185">Reference proteome</keyword>
<dbReference type="GO" id="GO:0016020">
    <property type="term" value="C:membrane"/>
    <property type="evidence" value="ECO:0007669"/>
    <property type="project" value="GOC"/>
</dbReference>
<dbReference type="AlphaFoldDB" id="A0A7J0E3P3"/>
<dbReference type="GO" id="GO:0046467">
    <property type="term" value="P:membrane lipid biosynthetic process"/>
    <property type="evidence" value="ECO:0007669"/>
    <property type="project" value="TreeGrafter"/>
</dbReference>
<dbReference type="OrthoDB" id="427480at2759"/>
<dbReference type="InterPro" id="IPR011009">
    <property type="entry name" value="Kinase-like_dom_sf"/>
</dbReference>
<dbReference type="CDD" id="cd05121">
    <property type="entry name" value="ABC1_ADCK3-like"/>
    <property type="match status" value="1"/>
</dbReference>
<feature type="domain" description="ABC1 atypical kinase-like" evidence="2">
    <location>
        <begin position="345"/>
        <end position="396"/>
    </location>
</feature>